<dbReference type="InterPro" id="IPR029472">
    <property type="entry name" value="Copia-like_N"/>
</dbReference>
<protein>
    <recommendedName>
        <fullName evidence="1">Retrotransposon Copia-like N-terminal domain-containing protein</fullName>
    </recommendedName>
</protein>
<feature type="domain" description="Retrotransposon Copia-like N-terminal" evidence="1">
    <location>
        <begin position="20"/>
        <end position="63"/>
    </location>
</feature>
<dbReference type="PANTHER" id="PTHR37610:SF97">
    <property type="entry name" value="RETROTRANSPOSON GAG DOMAIN-CONTAINING PROTEIN"/>
    <property type="match status" value="1"/>
</dbReference>
<name>A0AA39A4L2_VITRO</name>
<keyword evidence="3" id="KW-1185">Reference proteome</keyword>
<gene>
    <name evidence="2" type="ORF">PVL29_006271</name>
</gene>
<dbReference type="EMBL" id="JARBHA010000005">
    <property type="protein sequence ID" value="KAJ9700860.1"/>
    <property type="molecule type" value="Genomic_DNA"/>
</dbReference>
<dbReference type="AlphaFoldDB" id="A0AA39A4L2"/>
<evidence type="ECO:0000313" key="3">
    <source>
        <dbReference type="Proteomes" id="UP001168098"/>
    </source>
</evidence>
<dbReference type="PANTHER" id="PTHR37610">
    <property type="entry name" value="CCHC-TYPE DOMAIN-CONTAINING PROTEIN"/>
    <property type="match status" value="1"/>
</dbReference>
<dbReference type="Proteomes" id="UP001168098">
    <property type="component" value="Unassembled WGS sequence"/>
</dbReference>
<organism evidence="2 3">
    <name type="scientific">Vitis rotundifolia</name>
    <name type="common">Muscadine grape</name>
    <dbReference type="NCBI Taxonomy" id="103349"/>
    <lineage>
        <taxon>Eukaryota</taxon>
        <taxon>Viridiplantae</taxon>
        <taxon>Streptophyta</taxon>
        <taxon>Embryophyta</taxon>
        <taxon>Tracheophyta</taxon>
        <taxon>Spermatophyta</taxon>
        <taxon>Magnoliopsida</taxon>
        <taxon>eudicotyledons</taxon>
        <taxon>Gunneridae</taxon>
        <taxon>Pentapetalae</taxon>
        <taxon>rosids</taxon>
        <taxon>Vitales</taxon>
        <taxon>Vitaceae</taxon>
        <taxon>Viteae</taxon>
        <taxon>Vitis</taxon>
    </lineage>
</organism>
<evidence type="ECO:0000313" key="2">
    <source>
        <dbReference type="EMBL" id="KAJ9700860.1"/>
    </source>
</evidence>
<reference evidence="2 3" key="1">
    <citation type="journal article" date="2023" name="BMC Biotechnol.">
        <title>Vitis rotundifolia cv Carlos genome sequencing.</title>
        <authorList>
            <person name="Huff M."/>
            <person name="Hulse-Kemp A."/>
            <person name="Scheffler B."/>
            <person name="Youngblood R."/>
            <person name="Simpson S."/>
            <person name="Babiker E."/>
            <person name="Staton M."/>
        </authorList>
    </citation>
    <scope>NUCLEOTIDE SEQUENCE [LARGE SCALE GENOMIC DNA]</scope>
    <source>
        <tissue evidence="2">Leaf</tissue>
    </source>
</reference>
<dbReference type="Pfam" id="PF14244">
    <property type="entry name" value="Retrotran_gag_3"/>
    <property type="match status" value="1"/>
</dbReference>
<sequence length="108" mass="12217">MIGSSKALAIEDTSNPFYLHNGDHPRLIFVSHHLTRSNYNTWSRAMAMTLKTKNKIGFVDGTIPCVAPIDFLFNAWNHCNNMVTSWILNSILKDIIDSLMYIGTTTEI</sequence>
<evidence type="ECO:0000259" key="1">
    <source>
        <dbReference type="Pfam" id="PF14244"/>
    </source>
</evidence>
<proteinExistence type="predicted"/>
<accession>A0AA39A4L2</accession>
<comment type="caution">
    <text evidence="2">The sequence shown here is derived from an EMBL/GenBank/DDBJ whole genome shotgun (WGS) entry which is preliminary data.</text>
</comment>